<name>A0ABT5ETU9_9BACT</name>
<keyword evidence="7" id="KW-1185">Reference proteome</keyword>
<feature type="region of interest" description="Disordered" evidence="4">
    <location>
        <begin position="251"/>
        <end position="274"/>
    </location>
</feature>
<evidence type="ECO:0000313" key="6">
    <source>
        <dbReference type="EMBL" id="MDC0744779.1"/>
    </source>
</evidence>
<evidence type="ECO:0000256" key="1">
    <source>
        <dbReference type="ARBA" id="ARBA00022741"/>
    </source>
</evidence>
<gene>
    <name evidence="6" type="ORF">POL67_25835</name>
</gene>
<dbReference type="SUPFAM" id="SSF52540">
    <property type="entry name" value="P-loop containing nucleoside triphosphate hydrolases"/>
    <property type="match status" value="1"/>
</dbReference>
<proteinExistence type="predicted"/>
<dbReference type="InterPro" id="IPR050206">
    <property type="entry name" value="FtsK/SpoIIIE/SftA"/>
</dbReference>
<dbReference type="InterPro" id="IPR002543">
    <property type="entry name" value="FtsK_dom"/>
</dbReference>
<accession>A0ABT5ETU9</accession>
<dbReference type="InterPro" id="IPR027417">
    <property type="entry name" value="P-loop_NTPase"/>
</dbReference>
<evidence type="ECO:0000259" key="5">
    <source>
        <dbReference type="PROSITE" id="PS50901"/>
    </source>
</evidence>
<dbReference type="PANTHER" id="PTHR22683:SF1">
    <property type="entry name" value="TYPE VII SECRETION SYSTEM PROTEIN ESSC"/>
    <property type="match status" value="1"/>
</dbReference>
<reference evidence="6 7" key="1">
    <citation type="submission" date="2022-11" db="EMBL/GenBank/DDBJ databases">
        <title>Minimal conservation of predation-associated metabolite biosynthetic gene clusters underscores biosynthetic potential of Myxococcota including descriptions for ten novel species: Archangium lansinium sp. nov., Myxococcus landrumus sp. nov., Nannocystis bai.</title>
        <authorList>
            <person name="Ahearne A."/>
            <person name="Stevens C."/>
            <person name="Dowd S."/>
        </authorList>
    </citation>
    <scope>NUCLEOTIDE SEQUENCE [LARGE SCALE GENOMIC DNA]</scope>
    <source>
        <strain evidence="6 7">RJM3</strain>
    </source>
</reference>
<evidence type="ECO:0000313" key="7">
    <source>
        <dbReference type="Proteomes" id="UP001221411"/>
    </source>
</evidence>
<feature type="domain" description="FtsK" evidence="5">
    <location>
        <begin position="388"/>
        <end position="583"/>
    </location>
</feature>
<dbReference type="InterPro" id="IPR003593">
    <property type="entry name" value="AAA+_ATPase"/>
</dbReference>
<feature type="binding site" evidence="3">
    <location>
        <begin position="408"/>
        <end position="415"/>
    </location>
    <ligand>
        <name>ATP</name>
        <dbReference type="ChEBI" id="CHEBI:30616"/>
    </ligand>
</feature>
<evidence type="ECO:0000256" key="3">
    <source>
        <dbReference type="PROSITE-ProRule" id="PRU00289"/>
    </source>
</evidence>
<dbReference type="RefSeq" id="WP_271921669.1">
    <property type="nucleotide sequence ID" value="NZ_JAQNDO010000001.1"/>
</dbReference>
<dbReference type="SMART" id="SM00382">
    <property type="entry name" value="AAA"/>
    <property type="match status" value="1"/>
</dbReference>
<dbReference type="PROSITE" id="PS50901">
    <property type="entry name" value="FTSK"/>
    <property type="match status" value="1"/>
</dbReference>
<dbReference type="PANTHER" id="PTHR22683">
    <property type="entry name" value="SPORULATION PROTEIN RELATED"/>
    <property type="match status" value="1"/>
</dbReference>
<keyword evidence="2 3" id="KW-0067">ATP-binding</keyword>
<protein>
    <submittedName>
        <fullName evidence="6">FtsK/SpoIIIE domain-containing protein</fullName>
    </submittedName>
</protein>
<dbReference type="CDD" id="cd01127">
    <property type="entry name" value="TrwB_TraG_TraD_VirD4"/>
    <property type="match status" value="1"/>
</dbReference>
<dbReference type="EMBL" id="JAQNDO010000001">
    <property type="protein sequence ID" value="MDC0744779.1"/>
    <property type="molecule type" value="Genomic_DNA"/>
</dbReference>
<sequence length="628" mass="68571">MPVELSVKEVREELSRAAGAAEVGGGERATLLLGRLFHEVFAEAIGRDPGRSGVRVLMEAGPDREIASERLIAHLYRVLVGPRLARHHAHLRETTPQVLVFWQATQNLARWLAGITWALVDADRPMSWEEVTQALHAEVSLACELREPGWTDTVRLVGIADALLHVPGKPHFCALELKLGRANPAVDLGQAALYRLIAARMSRGAGASALALVRFSPEIEETLISAAQVVEAEARLLALIGTLTGVALRSPAPVRAPKRPSMTPTDAPKQKPQTSYAELGLKLARAFREYGRSIEITGEPAVGPRFLRFEARLGRGVTFDQIARLTTEVGLKVGVGKEPIVSRDGGRLCMDLQRPDPQTVPFSVVVAALGPRDTRHGSSRLPLGVDLDGKLRFADLASPINAHVLVAGTTGSGKTEWLRMAIAGLMHANTPETLRLVLVDPKLSAFLELRRSRYLWPKHGLWVPGDKDVVEVLEDLVDEMDRRYKAFGALGVDDLTRFVEKKGRPLPRIVLFCDEYFALISQDRQQRKQIEGAISLLGAKARAAGIHLVIATQQPSRQVIQGALDSNMPCRVGLMTQSAIESRMILQAPGAERLTGYGDLLYKDVGDPIRLQAPYLSAEERARMFGGG</sequence>
<dbReference type="Pfam" id="PF01580">
    <property type="entry name" value="FtsK_SpoIIIE"/>
    <property type="match status" value="1"/>
</dbReference>
<evidence type="ECO:0000256" key="4">
    <source>
        <dbReference type="SAM" id="MobiDB-lite"/>
    </source>
</evidence>
<organism evidence="6 7">
    <name type="scientific">Polyangium mundeleinium</name>
    <dbReference type="NCBI Taxonomy" id="2995306"/>
    <lineage>
        <taxon>Bacteria</taxon>
        <taxon>Pseudomonadati</taxon>
        <taxon>Myxococcota</taxon>
        <taxon>Polyangia</taxon>
        <taxon>Polyangiales</taxon>
        <taxon>Polyangiaceae</taxon>
        <taxon>Polyangium</taxon>
    </lineage>
</organism>
<dbReference type="Gene3D" id="3.40.50.300">
    <property type="entry name" value="P-loop containing nucleotide triphosphate hydrolases"/>
    <property type="match status" value="1"/>
</dbReference>
<evidence type="ECO:0000256" key="2">
    <source>
        <dbReference type="ARBA" id="ARBA00022840"/>
    </source>
</evidence>
<keyword evidence="1 3" id="KW-0547">Nucleotide-binding</keyword>
<comment type="caution">
    <text evidence="6">The sequence shown here is derived from an EMBL/GenBank/DDBJ whole genome shotgun (WGS) entry which is preliminary data.</text>
</comment>
<dbReference type="Proteomes" id="UP001221411">
    <property type="component" value="Unassembled WGS sequence"/>
</dbReference>